<protein>
    <recommendedName>
        <fullName evidence="3">DUF2961 domain-containing protein</fullName>
    </recommendedName>
</protein>
<reference evidence="1 2" key="1">
    <citation type="submission" date="2015-07" db="EMBL/GenBank/DDBJ databases">
        <authorList>
            <person name="Kim K.M."/>
        </authorList>
    </citation>
    <scope>NUCLEOTIDE SEQUENCE [LARGE SCALE GENOMIC DNA]</scope>
    <source>
        <strain evidence="1 2">KCTC 12363</strain>
    </source>
</reference>
<dbReference type="PATRIC" id="fig|320787.5.peg.2390"/>
<dbReference type="EMBL" id="CP012040">
    <property type="protein sequence ID" value="AKP51594.1"/>
    <property type="molecule type" value="Genomic_DNA"/>
</dbReference>
<dbReference type="KEGG" id="camu:CA2015_2173"/>
<dbReference type="InterPro" id="IPR021345">
    <property type="entry name" value="DUF2961"/>
</dbReference>
<evidence type="ECO:0000313" key="1">
    <source>
        <dbReference type="EMBL" id="AKP51594.1"/>
    </source>
</evidence>
<dbReference type="Proteomes" id="UP000036520">
    <property type="component" value="Chromosome"/>
</dbReference>
<name>A0A0H4PBI2_9BACT</name>
<dbReference type="Pfam" id="PF11175">
    <property type="entry name" value="DUF2961"/>
    <property type="match status" value="1"/>
</dbReference>
<sequence>MEADANYFTGNYGDKDTPRDWGQGWFENHDFSQYIRTELNQGRKEDVMFEDFGPGAIVRFWAVYGGIPDEYGGIYRLYIDGNPIPVIEMYHKNMVGGAGLVGKPFSFFAPEKAENDTWRGRNLILPIPYAKSCKITYDGEHKYSHIEGWKGHYYQINYRSYAQGTEVESFNTNTLKTYNRELKEAAKILTHSPERLNVKIQESGIRVKPGKSFKKKIMGSAMIDFFQTRIKAHNMEQALRSTVVSITFDGEETVWCPLGQFFGIGYVSRPHQTYYTKVDASGLMSSYWAMPFEKEAEVKLINYGDQEIILEELALDHRPNEWTDLSMYFHATWNETRSLDTKLRSDYNYVSIVGKGIYVGDNLTLYNSFPDTTGINWWGEGDEKIYVDFEAFPSHFGTGTEDYYCYAYCRPQPFSSPIASQPIGEGNKTPGVTSNNRQRILDGIPFSKGFSFDMEIWHPHRAPMDFSPATFYYAFRGSQDNIEKDISGVSHKVRLHLE</sequence>
<evidence type="ECO:0000313" key="2">
    <source>
        <dbReference type="Proteomes" id="UP000036520"/>
    </source>
</evidence>
<dbReference type="STRING" id="320787.CA2015_2173"/>
<evidence type="ECO:0008006" key="3">
    <source>
        <dbReference type="Google" id="ProtNLM"/>
    </source>
</evidence>
<gene>
    <name evidence="1" type="ORF">CA2015_2173</name>
</gene>
<dbReference type="Gene3D" id="2.60.120.1390">
    <property type="match status" value="2"/>
</dbReference>
<keyword evidence="2" id="KW-1185">Reference proteome</keyword>
<accession>A0A0H4PBI2</accession>
<organism evidence="1 2">
    <name type="scientific">Cyclobacterium amurskyense</name>
    <dbReference type="NCBI Taxonomy" id="320787"/>
    <lineage>
        <taxon>Bacteria</taxon>
        <taxon>Pseudomonadati</taxon>
        <taxon>Bacteroidota</taxon>
        <taxon>Cytophagia</taxon>
        <taxon>Cytophagales</taxon>
        <taxon>Cyclobacteriaceae</taxon>
        <taxon>Cyclobacterium</taxon>
    </lineage>
</organism>
<dbReference type="AlphaFoldDB" id="A0A0H4PBI2"/>
<proteinExistence type="predicted"/>